<feature type="compositionally biased region" description="Basic and acidic residues" evidence="2">
    <location>
        <begin position="1028"/>
        <end position="1037"/>
    </location>
</feature>
<evidence type="ECO:0000256" key="2">
    <source>
        <dbReference type="SAM" id="MobiDB-lite"/>
    </source>
</evidence>
<feature type="domain" description="BRCT" evidence="3">
    <location>
        <begin position="291"/>
        <end position="380"/>
    </location>
</feature>
<organism evidence="5 6">
    <name type="scientific">Staphylotrichum tortipilum</name>
    <dbReference type="NCBI Taxonomy" id="2831512"/>
    <lineage>
        <taxon>Eukaryota</taxon>
        <taxon>Fungi</taxon>
        <taxon>Dikarya</taxon>
        <taxon>Ascomycota</taxon>
        <taxon>Pezizomycotina</taxon>
        <taxon>Sordariomycetes</taxon>
        <taxon>Sordariomycetidae</taxon>
        <taxon>Sordariales</taxon>
        <taxon>Chaetomiaceae</taxon>
        <taxon>Staphylotrichum</taxon>
    </lineage>
</organism>
<evidence type="ECO:0000256" key="1">
    <source>
        <dbReference type="ARBA" id="ARBA00022737"/>
    </source>
</evidence>
<proteinExistence type="predicted"/>
<dbReference type="SUPFAM" id="SSF55811">
    <property type="entry name" value="Nudix"/>
    <property type="match status" value="1"/>
</dbReference>
<dbReference type="GO" id="GO:0007095">
    <property type="term" value="P:mitotic G2 DNA damage checkpoint signaling"/>
    <property type="evidence" value="ECO:0007669"/>
    <property type="project" value="TreeGrafter"/>
</dbReference>
<dbReference type="Gene3D" id="3.90.79.10">
    <property type="entry name" value="Nucleoside Triphosphate Pyrophosphohydrolase"/>
    <property type="match status" value="1"/>
</dbReference>
<dbReference type="GO" id="GO:0006270">
    <property type="term" value="P:DNA replication initiation"/>
    <property type="evidence" value="ECO:0007669"/>
    <property type="project" value="TreeGrafter"/>
</dbReference>
<feature type="compositionally biased region" description="Low complexity" evidence="2">
    <location>
        <begin position="1014"/>
        <end position="1026"/>
    </location>
</feature>
<feature type="region of interest" description="Disordered" evidence="2">
    <location>
        <begin position="760"/>
        <end position="844"/>
    </location>
</feature>
<feature type="compositionally biased region" description="Basic and acidic residues" evidence="2">
    <location>
        <begin position="405"/>
        <end position="417"/>
    </location>
</feature>
<feature type="region of interest" description="Disordered" evidence="2">
    <location>
        <begin position="667"/>
        <end position="731"/>
    </location>
</feature>
<feature type="compositionally biased region" description="Low complexity" evidence="2">
    <location>
        <begin position="465"/>
        <end position="475"/>
    </location>
</feature>
<dbReference type="Pfam" id="PF00533">
    <property type="entry name" value="BRCT"/>
    <property type="match status" value="2"/>
</dbReference>
<feature type="compositionally biased region" description="Pro residues" evidence="2">
    <location>
        <begin position="777"/>
        <end position="786"/>
    </location>
</feature>
<dbReference type="SUPFAM" id="SSF52113">
    <property type="entry name" value="BRCT domain"/>
    <property type="match status" value="3"/>
</dbReference>
<dbReference type="InterPro" id="IPR059215">
    <property type="entry name" value="BRCT2_TopBP1-like"/>
</dbReference>
<evidence type="ECO:0000313" key="5">
    <source>
        <dbReference type="EMBL" id="KAK3905468.1"/>
    </source>
</evidence>
<reference evidence="5" key="2">
    <citation type="submission" date="2023-05" db="EMBL/GenBank/DDBJ databases">
        <authorList>
            <consortium name="Lawrence Berkeley National Laboratory"/>
            <person name="Steindorff A."/>
            <person name="Hensen N."/>
            <person name="Bonometti L."/>
            <person name="Westerberg I."/>
            <person name="Brannstrom I.O."/>
            <person name="Guillou S."/>
            <person name="Cros-Aarteil S."/>
            <person name="Calhoun S."/>
            <person name="Haridas S."/>
            <person name="Kuo A."/>
            <person name="Mondo S."/>
            <person name="Pangilinan J."/>
            <person name="Riley R."/>
            <person name="Labutti K."/>
            <person name="Andreopoulos B."/>
            <person name="Lipzen A."/>
            <person name="Chen C."/>
            <person name="Yanf M."/>
            <person name="Daum C."/>
            <person name="Ng V."/>
            <person name="Clum A."/>
            <person name="Ohm R."/>
            <person name="Martin F."/>
            <person name="Silar P."/>
            <person name="Natvig D."/>
            <person name="Lalanne C."/>
            <person name="Gautier V."/>
            <person name="Ament-Velasquez S.L."/>
            <person name="Kruys A."/>
            <person name="Hutchinson M.I."/>
            <person name="Powell A.J."/>
            <person name="Barry K."/>
            <person name="Miller A.N."/>
            <person name="Grigoriev I.V."/>
            <person name="Debuchy R."/>
            <person name="Gladieux P."/>
            <person name="Thoren M.H."/>
            <person name="Johannesson H."/>
        </authorList>
    </citation>
    <scope>NUCLEOTIDE SEQUENCE</scope>
    <source>
        <strain evidence="5">CBS 103.79</strain>
    </source>
</reference>
<dbReference type="PANTHER" id="PTHR13561">
    <property type="entry name" value="DNA REPLICATION REGULATOR DPB11-RELATED"/>
    <property type="match status" value="1"/>
</dbReference>
<dbReference type="InterPro" id="IPR001357">
    <property type="entry name" value="BRCT_dom"/>
</dbReference>
<evidence type="ECO:0000259" key="3">
    <source>
        <dbReference type="PROSITE" id="PS50172"/>
    </source>
</evidence>
<dbReference type="SMART" id="SM00292">
    <property type="entry name" value="BRCT"/>
    <property type="match status" value="3"/>
</dbReference>
<feature type="region of interest" description="Disordered" evidence="2">
    <location>
        <begin position="1014"/>
        <end position="1037"/>
    </location>
</feature>
<dbReference type="InterPro" id="IPR000086">
    <property type="entry name" value="NUDIX_hydrolase_dom"/>
</dbReference>
<evidence type="ECO:0000313" key="6">
    <source>
        <dbReference type="Proteomes" id="UP001303889"/>
    </source>
</evidence>
<dbReference type="CDD" id="cd17731">
    <property type="entry name" value="BRCT_TopBP1_rpt2_like"/>
    <property type="match status" value="1"/>
</dbReference>
<dbReference type="Pfam" id="PF12738">
    <property type="entry name" value="PTCB-BRCT"/>
    <property type="match status" value="1"/>
</dbReference>
<comment type="caution">
    <text evidence="5">The sequence shown here is derived from an EMBL/GenBank/DDBJ whole genome shotgun (WGS) entry which is preliminary data.</text>
</comment>
<evidence type="ECO:0000259" key="4">
    <source>
        <dbReference type="PROSITE" id="PS51462"/>
    </source>
</evidence>
<dbReference type="InterPro" id="IPR015797">
    <property type="entry name" value="NUDIX_hydrolase-like_dom_sf"/>
</dbReference>
<feature type="region of interest" description="Disordered" evidence="2">
    <location>
        <begin position="393"/>
        <end position="482"/>
    </location>
</feature>
<accession>A0AAN6MT41</accession>
<dbReference type="Gene3D" id="3.40.50.10190">
    <property type="entry name" value="BRCT domain"/>
    <property type="match status" value="4"/>
</dbReference>
<dbReference type="Proteomes" id="UP001303889">
    <property type="component" value="Unassembled WGS sequence"/>
</dbReference>
<feature type="compositionally biased region" description="Pro residues" evidence="2">
    <location>
        <begin position="949"/>
        <end position="963"/>
    </location>
</feature>
<feature type="domain" description="Nudix hydrolase" evidence="4">
    <location>
        <begin position="37"/>
        <end position="182"/>
    </location>
</feature>
<feature type="domain" description="BRCT" evidence="3">
    <location>
        <begin position="180"/>
        <end position="253"/>
    </location>
</feature>
<sequence length="1037" mass="112472">MLAPRPLPEGGLSFTHHPSVAALNVPATAFLSSRPLIRGAATGALVFSRATGQDRVLLIQRAAHDSMPLRWEVPGGACDLEDETMLHGLARELWEEAGLRMRSVVRQVGKEQPFLTRRGLAVSKVTFEVEVETSGSGDGGSGTEKELLPEVVLDPNEHAQSVGAMASPAGSFDGDESLFDSAQPFKGVVVCCTNVPTEQRADIEAKTTELGGVHKYDLTPDCTHLIVGDYDTPKYRHVAKERPDVRAMTAGWVEAVRNLWVQDAVIDFVALEKEWQLRPFETGGGDPSDDGSEPPRRTLLCCMTGFEDPDERQQIIDKIQANGGRYTGDLTKRVTHLVVYKPEGRKYQAAIAWGVVTVSAEWVYDSVERGLILNEKLYDPVLPREQRGLGAWNKQKTRVSSLGKRLRDNRAAQDEGKRKLRKTTSMKLNSQRDNLWGDILGKPQASEPPPTAVAQQVPTRLSGLPPTHTTQPTQPSAAKSLETQGSKLSSFGAHDDSAIFASCCFYILINIVASLGGLICHSIDEVVSASGAQLAHRFLIVPQTSAPESHPRLPDNRCMHKKYFFDPSQHVIGRPFPFFPIPGFEQLCICTAGFTGVDLNQYDERFTPNISLLVCPSLTVVRKQKLELALAWKVPVVSADWLWECISTGFNAPIKRFLFPEMRQNLDRPKALQGPPSNKGDIDPDLLPKPTAKSRHHQMQEPTLRRKEPPAPENNSNATAATHFDTAPTHVFPTDAATTSFANVSFANISFGNKTLPSGAPLSEASSNNLNKTPTTPRKPGPPTPRKPMSRIMSEVADSEATDGDFGHPEDLPLPEDQENAESREPSPANREADQKRLQAEKAAAEHLALSTKIATSLLDAATAAATSGPAAATAPLPPGSDSNPAEAEDTCASTIPKLKRRKRNILGRAISNVSAGSSTSNGDSSVTTTTATTTTTTTTAAATTAAAPAPPAIEFPDVPPPALTQLEYEDPEARRYKEDLMNRMMGTAGDRTRGAAAAAERQERLTLAEMGGYEVGVGQQQQPYGAREGRRTSRRR</sequence>
<dbReference type="Pfam" id="PF00293">
    <property type="entry name" value="NUDIX"/>
    <property type="match status" value="1"/>
</dbReference>
<feature type="region of interest" description="Disordered" evidence="2">
    <location>
        <begin position="870"/>
        <end position="965"/>
    </location>
</feature>
<dbReference type="PANTHER" id="PTHR13561:SF20">
    <property type="entry name" value="DNA TOPOISOMERASE 2-BINDING PROTEIN 1"/>
    <property type="match status" value="1"/>
</dbReference>
<dbReference type="PROSITE" id="PS50172">
    <property type="entry name" value="BRCT"/>
    <property type="match status" value="3"/>
</dbReference>
<protein>
    <submittedName>
        <fullName evidence="5">Uncharacterized protein</fullName>
    </submittedName>
</protein>
<gene>
    <name evidence="5" type="ORF">C8A05DRAFT_41586</name>
</gene>
<feature type="compositionally biased region" description="Low complexity" evidence="2">
    <location>
        <begin position="918"/>
        <end position="948"/>
    </location>
</feature>
<keyword evidence="1" id="KW-0677">Repeat</keyword>
<dbReference type="CDD" id="cd02883">
    <property type="entry name" value="NUDIX_Hydrolase"/>
    <property type="match status" value="1"/>
</dbReference>
<dbReference type="EMBL" id="MU855357">
    <property type="protein sequence ID" value="KAK3905468.1"/>
    <property type="molecule type" value="Genomic_DNA"/>
</dbReference>
<feature type="compositionally biased region" description="Basic and acidic residues" evidence="2">
    <location>
        <begin position="821"/>
        <end position="844"/>
    </location>
</feature>
<dbReference type="PROSITE" id="PS51462">
    <property type="entry name" value="NUDIX"/>
    <property type="match status" value="1"/>
</dbReference>
<dbReference type="AlphaFoldDB" id="A0AAN6MT41"/>
<reference evidence="5" key="1">
    <citation type="journal article" date="2023" name="Mol. Phylogenet. Evol.">
        <title>Genome-scale phylogeny and comparative genomics of the fungal order Sordariales.</title>
        <authorList>
            <person name="Hensen N."/>
            <person name="Bonometti L."/>
            <person name="Westerberg I."/>
            <person name="Brannstrom I.O."/>
            <person name="Guillou S."/>
            <person name="Cros-Aarteil S."/>
            <person name="Calhoun S."/>
            <person name="Haridas S."/>
            <person name="Kuo A."/>
            <person name="Mondo S."/>
            <person name="Pangilinan J."/>
            <person name="Riley R."/>
            <person name="LaButti K."/>
            <person name="Andreopoulos B."/>
            <person name="Lipzen A."/>
            <person name="Chen C."/>
            <person name="Yan M."/>
            <person name="Daum C."/>
            <person name="Ng V."/>
            <person name="Clum A."/>
            <person name="Steindorff A."/>
            <person name="Ohm R.A."/>
            <person name="Martin F."/>
            <person name="Silar P."/>
            <person name="Natvig D.O."/>
            <person name="Lalanne C."/>
            <person name="Gautier V."/>
            <person name="Ament-Velasquez S.L."/>
            <person name="Kruys A."/>
            <person name="Hutchinson M.I."/>
            <person name="Powell A.J."/>
            <person name="Barry K."/>
            <person name="Miller A.N."/>
            <person name="Grigoriev I.V."/>
            <person name="Debuchy R."/>
            <person name="Gladieux P."/>
            <person name="Hiltunen Thoren M."/>
            <person name="Johannesson H."/>
        </authorList>
    </citation>
    <scope>NUCLEOTIDE SEQUENCE</scope>
    <source>
        <strain evidence="5">CBS 103.79</strain>
    </source>
</reference>
<dbReference type="GO" id="GO:0033314">
    <property type="term" value="P:mitotic DNA replication checkpoint signaling"/>
    <property type="evidence" value="ECO:0007669"/>
    <property type="project" value="TreeGrafter"/>
</dbReference>
<name>A0AAN6MT41_9PEZI</name>
<dbReference type="InterPro" id="IPR036420">
    <property type="entry name" value="BRCT_dom_sf"/>
</dbReference>
<feature type="domain" description="BRCT" evidence="3">
    <location>
        <begin position="596"/>
        <end position="659"/>
    </location>
</feature>
<keyword evidence="6" id="KW-1185">Reference proteome</keyword>